<gene>
    <name evidence="1" type="ORF">CINCED_3A008295</name>
</gene>
<organism evidence="1 2">
    <name type="scientific">Cinara cedri</name>
    <dbReference type="NCBI Taxonomy" id="506608"/>
    <lineage>
        <taxon>Eukaryota</taxon>
        <taxon>Metazoa</taxon>
        <taxon>Ecdysozoa</taxon>
        <taxon>Arthropoda</taxon>
        <taxon>Hexapoda</taxon>
        <taxon>Insecta</taxon>
        <taxon>Pterygota</taxon>
        <taxon>Neoptera</taxon>
        <taxon>Paraneoptera</taxon>
        <taxon>Hemiptera</taxon>
        <taxon>Sternorrhyncha</taxon>
        <taxon>Aphidomorpha</taxon>
        <taxon>Aphidoidea</taxon>
        <taxon>Aphididae</taxon>
        <taxon>Lachninae</taxon>
        <taxon>Cinara</taxon>
    </lineage>
</organism>
<dbReference type="OrthoDB" id="2499658at2759"/>
<reference evidence="1 2" key="1">
    <citation type="submission" date="2019-08" db="EMBL/GenBank/DDBJ databases">
        <authorList>
            <person name="Alioto T."/>
            <person name="Alioto T."/>
            <person name="Gomez Garrido J."/>
        </authorList>
    </citation>
    <scope>NUCLEOTIDE SEQUENCE [LARGE SCALE GENOMIC DNA]</scope>
</reference>
<feature type="non-terminal residue" evidence="1">
    <location>
        <position position="180"/>
    </location>
</feature>
<dbReference type="Proteomes" id="UP000325440">
    <property type="component" value="Unassembled WGS sequence"/>
</dbReference>
<proteinExistence type="predicted"/>
<dbReference type="GO" id="GO:0003676">
    <property type="term" value="F:nucleic acid binding"/>
    <property type="evidence" value="ECO:0007669"/>
    <property type="project" value="InterPro"/>
</dbReference>
<name>A0A5E4NSK7_9HEMI</name>
<keyword evidence="2" id="KW-1185">Reference proteome</keyword>
<evidence type="ECO:0000313" key="2">
    <source>
        <dbReference type="Proteomes" id="UP000325440"/>
    </source>
</evidence>
<dbReference type="InterPro" id="IPR012337">
    <property type="entry name" value="RNaseH-like_sf"/>
</dbReference>
<protein>
    <submittedName>
        <fullName evidence="1">Ribonuclease H-like domain</fullName>
    </submittedName>
</protein>
<dbReference type="InterPro" id="IPR036397">
    <property type="entry name" value="RNaseH_sf"/>
</dbReference>
<dbReference type="EMBL" id="CABPRJ010002390">
    <property type="protein sequence ID" value="VVC44890.1"/>
    <property type="molecule type" value="Genomic_DNA"/>
</dbReference>
<evidence type="ECO:0000313" key="1">
    <source>
        <dbReference type="EMBL" id="VVC44890.1"/>
    </source>
</evidence>
<dbReference type="SUPFAM" id="SSF53098">
    <property type="entry name" value="Ribonuclease H-like"/>
    <property type="match status" value="1"/>
</dbReference>
<accession>A0A5E4NSK7</accession>
<feature type="non-terminal residue" evidence="1">
    <location>
        <position position="1"/>
    </location>
</feature>
<dbReference type="AlphaFoldDB" id="A0A5E4NSK7"/>
<sequence>YKVLYERINDYHIRTGHRENAKLRMAVTNKYTILGSGLKFFNQFEYVRYAIDYCNKFSFLRSLESKHASEAINLPSIFLIFSAFKILQNNNGREFVNSIIIELKELWPGGCVIIYGPARYPQIQYSFERCNQDIKNIPLRRKTDATESVLCNLCENIMKVKETRYLGSKGIQNGAEKKIT</sequence>
<dbReference type="Gene3D" id="3.30.420.10">
    <property type="entry name" value="Ribonuclease H-like superfamily/Ribonuclease H"/>
    <property type="match status" value="1"/>
</dbReference>